<feature type="compositionally biased region" description="Basic and acidic residues" evidence="1">
    <location>
        <begin position="16"/>
        <end position="30"/>
    </location>
</feature>
<accession>A0A7J9HV39</accession>
<evidence type="ECO:0000313" key="3">
    <source>
        <dbReference type="Proteomes" id="UP000593560"/>
    </source>
</evidence>
<evidence type="ECO:0000256" key="1">
    <source>
        <dbReference type="SAM" id="MobiDB-lite"/>
    </source>
</evidence>
<name>A0A7J9HV39_9ROSI</name>
<keyword evidence="3" id="KW-1185">Reference proteome</keyword>
<dbReference type="OrthoDB" id="983770at2759"/>
<comment type="caution">
    <text evidence="2">The sequence shown here is derived from an EMBL/GenBank/DDBJ whole genome shotgun (WGS) entry which is preliminary data.</text>
</comment>
<dbReference type="Proteomes" id="UP000593560">
    <property type="component" value="Unassembled WGS sequence"/>
</dbReference>
<organism evidence="2 3">
    <name type="scientific">Gossypium harknessii</name>
    <dbReference type="NCBI Taxonomy" id="34285"/>
    <lineage>
        <taxon>Eukaryota</taxon>
        <taxon>Viridiplantae</taxon>
        <taxon>Streptophyta</taxon>
        <taxon>Embryophyta</taxon>
        <taxon>Tracheophyta</taxon>
        <taxon>Spermatophyta</taxon>
        <taxon>Magnoliopsida</taxon>
        <taxon>eudicotyledons</taxon>
        <taxon>Gunneridae</taxon>
        <taxon>Pentapetalae</taxon>
        <taxon>rosids</taxon>
        <taxon>malvids</taxon>
        <taxon>Malvales</taxon>
        <taxon>Malvaceae</taxon>
        <taxon>Malvoideae</taxon>
        <taxon>Gossypium</taxon>
    </lineage>
</organism>
<reference evidence="2 3" key="1">
    <citation type="journal article" date="2019" name="Genome Biol. Evol.">
        <title>Insights into the evolution of the New World diploid cottons (Gossypium, subgenus Houzingenia) based on genome sequencing.</title>
        <authorList>
            <person name="Grover C.E."/>
            <person name="Arick M.A. 2nd"/>
            <person name="Thrash A."/>
            <person name="Conover J.L."/>
            <person name="Sanders W.S."/>
            <person name="Peterson D.G."/>
            <person name="Frelichowski J.E."/>
            <person name="Scheffler J.A."/>
            <person name="Scheffler B.E."/>
            <person name="Wendel J.F."/>
        </authorList>
    </citation>
    <scope>NUCLEOTIDE SEQUENCE [LARGE SCALE GENOMIC DNA]</scope>
    <source>
        <strain evidence="2">0</strain>
        <tissue evidence="2">Leaf</tissue>
    </source>
</reference>
<dbReference type="AlphaFoldDB" id="A0A7J9HV39"/>
<sequence length="73" mass="8341">MDSRLSPIENTTVNEDTTRNDTNKNIHDCSDSSSYYSKVDHLVDVKNIQNFLQPLNQVLNIVHNDLEGLDRPV</sequence>
<feature type="region of interest" description="Disordered" evidence="1">
    <location>
        <begin position="1"/>
        <end position="30"/>
    </location>
</feature>
<gene>
    <name evidence="2" type="ORF">Gohar_027539</name>
</gene>
<protein>
    <submittedName>
        <fullName evidence="2">Uncharacterized protein</fullName>
    </submittedName>
</protein>
<proteinExistence type="predicted"/>
<evidence type="ECO:0000313" key="2">
    <source>
        <dbReference type="EMBL" id="MBA0813712.1"/>
    </source>
</evidence>
<dbReference type="EMBL" id="JABFAD010000011">
    <property type="protein sequence ID" value="MBA0813712.1"/>
    <property type="molecule type" value="Genomic_DNA"/>
</dbReference>